<dbReference type="GO" id="GO:0030198">
    <property type="term" value="P:extracellular matrix organization"/>
    <property type="evidence" value="ECO:0007669"/>
    <property type="project" value="TreeGrafter"/>
</dbReference>
<keyword evidence="4" id="KW-1185">Reference proteome</keyword>
<dbReference type="STRING" id="1793963.AXI58_12735"/>
<feature type="compositionally biased region" description="Low complexity" evidence="2">
    <location>
        <begin position="59"/>
        <end position="74"/>
    </location>
</feature>
<evidence type="ECO:0000313" key="3">
    <source>
        <dbReference type="EMBL" id="KXZ21801.1"/>
    </source>
</evidence>
<evidence type="ECO:0000313" key="4">
    <source>
        <dbReference type="Proteomes" id="UP000075430"/>
    </source>
</evidence>
<dbReference type="InterPro" id="IPR008160">
    <property type="entry name" value="Collagen"/>
</dbReference>
<keyword evidence="1" id="KW-0175">Coiled coil</keyword>
<organism evidence="3 4">
    <name type="scientific">Bacillus nakamurai</name>
    <dbReference type="NCBI Taxonomy" id="1793963"/>
    <lineage>
        <taxon>Bacteria</taxon>
        <taxon>Bacillati</taxon>
        <taxon>Bacillota</taxon>
        <taxon>Bacilli</taxon>
        <taxon>Bacillales</taxon>
        <taxon>Bacillaceae</taxon>
        <taxon>Bacillus</taxon>
    </lineage>
</organism>
<dbReference type="RefSeq" id="WP_045510208.1">
    <property type="nucleotide sequence ID" value="NZ_JARLZY010000005.1"/>
</dbReference>
<dbReference type="PANTHER" id="PTHR24023">
    <property type="entry name" value="COLLAGEN ALPHA"/>
    <property type="match status" value="1"/>
</dbReference>
<proteinExistence type="predicted"/>
<dbReference type="Pfam" id="PF01391">
    <property type="entry name" value="Collagen"/>
    <property type="match status" value="1"/>
</dbReference>
<gene>
    <name evidence="3" type="ORF">AXI58_12735</name>
</gene>
<feature type="coiled-coil region" evidence="1">
    <location>
        <begin position="144"/>
        <end position="178"/>
    </location>
</feature>
<comment type="caution">
    <text evidence="3">The sequence shown here is derived from an EMBL/GenBank/DDBJ whole genome shotgun (WGS) entry which is preliminary data.</text>
</comment>
<dbReference type="Proteomes" id="UP000075430">
    <property type="component" value="Unassembled WGS sequence"/>
</dbReference>
<dbReference type="InterPro" id="IPR050149">
    <property type="entry name" value="Collagen_superfamily"/>
</dbReference>
<evidence type="ECO:0008006" key="5">
    <source>
        <dbReference type="Google" id="ProtNLM"/>
    </source>
</evidence>
<dbReference type="OrthoDB" id="2885324at2"/>
<dbReference type="EMBL" id="LSBA01000006">
    <property type="protein sequence ID" value="KXZ21801.1"/>
    <property type="molecule type" value="Genomic_DNA"/>
</dbReference>
<name>A0A150F9N0_9BACI</name>
<dbReference type="GO" id="GO:0005615">
    <property type="term" value="C:extracellular space"/>
    <property type="evidence" value="ECO:0007669"/>
    <property type="project" value="TreeGrafter"/>
</dbReference>
<dbReference type="PANTHER" id="PTHR24023:SF1112">
    <property type="entry name" value="COL_CUTICLE_N DOMAIN-CONTAINING PROTEIN-RELATED"/>
    <property type="match status" value="1"/>
</dbReference>
<dbReference type="GO" id="GO:0031012">
    <property type="term" value="C:extracellular matrix"/>
    <property type="evidence" value="ECO:0007669"/>
    <property type="project" value="TreeGrafter"/>
</dbReference>
<dbReference type="GO" id="GO:0030020">
    <property type="term" value="F:extracellular matrix structural constituent conferring tensile strength"/>
    <property type="evidence" value="ECO:0007669"/>
    <property type="project" value="TreeGrafter"/>
</dbReference>
<protein>
    <recommendedName>
        <fullName evidence="5">Collagen-like protein</fullName>
    </recommendedName>
</protein>
<feature type="compositionally biased region" description="Basic and acidic residues" evidence="2">
    <location>
        <begin position="45"/>
        <end position="57"/>
    </location>
</feature>
<reference evidence="4" key="1">
    <citation type="submission" date="2016-02" db="EMBL/GenBank/DDBJ databases">
        <authorList>
            <person name="Dunlap C."/>
        </authorList>
    </citation>
    <scope>NUCLEOTIDE SEQUENCE [LARGE SCALE GENOMIC DNA]</scope>
    <source>
        <strain evidence="4">NRRL B-41092</strain>
    </source>
</reference>
<dbReference type="AlphaFoldDB" id="A0A150F9N0"/>
<accession>A0A150F9N0</accession>
<feature type="region of interest" description="Disordered" evidence="2">
    <location>
        <begin position="1"/>
        <end position="130"/>
    </location>
</feature>
<evidence type="ECO:0000256" key="1">
    <source>
        <dbReference type="SAM" id="Coils"/>
    </source>
</evidence>
<sequence length="181" mass="18958">MAEDYLYESNGVKTSSEKGKDGKAITPVYLKENSEENPLFVKGLQGEKGEKGDKGDTGKQGPQGEPGETGPQGPKGDKGEPGEQGPQGEPGPAGPKGDTGEQGPQGEKGDKGDPAVIEEGSIAHEMLGEKSVRSKNIGSGSVMLEHLNSEITKVLDELKQKMNNLESDLAALKGTEEEPTE</sequence>
<evidence type="ECO:0000256" key="2">
    <source>
        <dbReference type="SAM" id="MobiDB-lite"/>
    </source>
</evidence>